<dbReference type="RefSeq" id="WP_096365578.1">
    <property type="nucleotide sequence ID" value="NZ_AP018052.1"/>
</dbReference>
<dbReference type="Proteomes" id="UP000218765">
    <property type="component" value="Chromosome"/>
</dbReference>
<keyword evidence="1" id="KW-0472">Membrane</keyword>
<protein>
    <recommendedName>
        <fullName evidence="4">DUF3325 domain-containing protein</fullName>
    </recommendedName>
</protein>
<keyword evidence="1" id="KW-1133">Transmembrane helix</keyword>
<evidence type="ECO:0000256" key="1">
    <source>
        <dbReference type="SAM" id="Phobius"/>
    </source>
</evidence>
<name>A0A1Z4VPX7_9GAMM</name>
<evidence type="ECO:0008006" key="4">
    <source>
        <dbReference type="Google" id="ProtNLM"/>
    </source>
</evidence>
<dbReference type="OrthoDB" id="5988692at2"/>
<feature type="transmembrane region" description="Helical" evidence="1">
    <location>
        <begin position="44"/>
        <end position="63"/>
    </location>
</feature>
<gene>
    <name evidence="2" type="ORF">FOKN1_1144</name>
</gene>
<dbReference type="Pfam" id="PF11804">
    <property type="entry name" value="DUF3325"/>
    <property type="match status" value="1"/>
</dbReference>
<dbReference type="InterPro" id="IPR021762">
    <property type="entry name" value="DUF3325"/>
</dbReference>
<sequence>MAEPVLLATLLGASWLGWAWLALSQARHWRQAVGLRLPGCRQMLWLRAAGAALLGTALVLALLRDGPAFGALLWAIAISFTAMAVVFILAWQPGWLRWLAPFR</sequence>
<keyword evidence="3" id="KW-1185">Reference proteome</keyword>
<dbReference type="EMBL" id="AP018052">
    <property type="protein sequence ID" value="BAZ93543.1"/>
    <property type="molecule type" value="Genomic_DNA"/>
</dbReference>
<evidence type="ECO:0000313" key="2">
    <source>
        <dbReference type="EMBL" id="BAZ93543.1"/>
    </source>
</evidence>
<keyword evidence="1" id="KW-0812">Transmembrane</keyword>
<dbReference type="KEGG" id="ttc:FOKN1_1144"/>
<feature type="transmembrane region" description="Helical" evidence="1">
    <location>
        <begin position="69"/>
        <end position="91"/>
    </location>
</feature>
<proteinExistence type="predicted"/>
<accession>A0A1Z4VPX7</accession>
<feature type="transmembrane region" description="Helical" evidence="1">
    <location>
        <begin position="6"/>
        <end position="23"/>
    </location>
</feature>
<evidence type="ECO:0000313" key="3">
    <source>
        <dbReference type="Proteomes" id="UP000218765"/>
    </source>
</evidence>
<organism evidence="2 3">
    <name type="scientific">Thiohalobacter thiocyanaticus</name>
    <dbReference type="NCBI Taxonomy" id="585455"/>
    <lineage>
        <taxon>Bacteria</taxon>
        <taxon>Pseudomonadati</taxon>
        <taxon>Pseudomonadota</taxon>
        <taxon>Gammaproteobacteria</taxon>
        <taxon>Thiohalobacterales</taxon>
        <taxon>Thiohalobacteraceae</taxon>
        <taxon>Thiohalobacter</taxon>
    </lineage>
</organism>
<reference evidence="2 3" key="1">
    <citation type="submission" date="2017-05" db="EMBL/GenBank/DDBJ databases">
        <title>Thiocyanate degradation by Thiohalobacter thiocyanaticus FOKN1.</title>
        <authorList>
            <person name="Oshiki M."/>
            <person name="Fukushima T."/>
            <person name="Kawano S."/>
            <person name="Nakagawa J."/>
        </authorList>
    </citation>
    <scope>NUCLEOTIDE SEQUENCE [LARGE SCALE GENOMIC DNA]</scope>
    <source>
        <strain evidence="2 3">FOKN1</strain>
    </source>
</reference>
<dbReference type="AlphaFoldDB" id="A0A1Z4VPX7"/>